<dbReference type="OrthoDB" id="130480at2157"/>
<proteinExistence type="predicted"/>
<evidence type="ECO:0000313" key="3">
    <source>
        <dbReference type="Proteomes" id="UP000002408"/>
    </source>
</evidence>
<dbReference type="GeneID" id="5412252"/>
<organism evidence="2 3">
    <name type="scientific">Methanoregula boonei (strain DSM 21154 / JCM 14090 / 6A8)</name>
    <dbReference type="NCBI Taxonomy" id="456442"/>
    <lineage>
        <taxon>Archaea</taxon>
        <taxon>Methanobacteriati</taxon>
        <taxon>Methanobacteriota</taxon>
        <taxon>Stenosarchaea group</taxon>
        <taxon>Methanomicrobia</taxon>
        <taxon>Methanomicrobiales</taxon>
        <taxon>Methanoregulaceae</taxon>
        <taxon>Methanoregula</taxon>
    </lineage>
</organism>
<dbReference type="AlphaFoldDB" id="A7I744"/>
<evidence type="ECO:0000259" key="1">
    <source>
        <dbReference type="Pfam" id="PF04015"/>
    </source>
</evidence>
<dbReference type="Proteomes" id="UP000002408">
    <property type="component" value="Chromosome"/>
</dbReference>
<evidence type="ECO:0000313" key="2">
    <source>
        <dbReference type="EMBL" id="ABS55555.1"/>
    </source>
</evidence>
<name>A7I744_METB6</name>
<reference evidence="3" key="1">
    <citation type="journal article" date="2015" name="Microbiology">
        <title>Genome of Methanoregula boonei 6A8 reveals adaptations to oligotrophic peatland environments.</title>
        <authorList>
            <person name="Braeuer S."/>
            <person name="Cadillo-Quiroz H."/>
            <person name="Kyrpides N."/>
            <person name="Woyke T."/>
            <person name="Goodwin L."/>
            <person name="Detter C."/>
            <person name="Podell S."/>
            <person name="Yavitt J.B."/>
            <person name="Zinder S.H."/>
        </authorList>
    </citation>
    <scope>NUCLEOTIDE SEQUENCE [LARGE SCALE GENOMIC DNA]</scope>
    <source>
        <strain evidence="3">DSM 21154 / JCM 14090 / 6A8</strain>
    </source>
</reference>
<dbReference type="HOGENOM" id="CLU_066599_0_0_2"/>
<keyword evidence="3" id="KW-1185">Reference proteome</keyword>
<dbReference type="InterPro" id="IPR007160">
    <property type="entry name" value="DUF362"/>
</dbReference>
<dbReference type="eggNOG" id="arCOG02446">
    <property type="taxonomic scope" value="Archaea"/>
</dbReference>
<dbReference type="Pfam" id="PF04015">
    <property type="entry name" value="DUF362"/>
    <property type="match status" value="1"/>
</dbReference>
<gene>
    <name evidence="2" type="ordered locus">Mboo_1037</name>
</gene>
<accession>A7I744</accession>
<dbReference type="EMBL" id="CP000780">
    <property type="protein sequence ID" value="ABS55555.1"/>
    <property type="molecule type" value="Genomic_DNA"/>
</dbReference>
<feature type="domain" description="DUF362" evidence="1">
    <location>
        <begin position="38"/>
        <end position="243"/>
    </location>
</feature>
<dbReference type="KEGG" id="mbn:Mboo_1037"/>
<sequence length="306" mass="32922">MTGQGQTDIFIADATDRIGGLHAILEEFDLSVLSGAGVALKANFNSDDPFPASTHIDMLRGIADSILNEGPAHLTLAERSGMGATRTVLENRGVFSLAQELGFSVVVLDEIERNGWQEIQAPGLHWQRGFFIANVFTWADRVIQTCCLKTHRYGGHFTMSLKNSVGLVAKRVPGLDYDFMGELHTSPHQRAMIAEINTFYSTDLVLMDATEGFATGGPDKGKLIRPNVIIGGRDRVAIDATGVALLRSFGTSHDVSEGTIFSQEQIARASELGIGVTSADQIRLVPLDAASEPVAEKIQAQLDSGV</sequence>
<dbReference type="STRING" id="456442.Mboo_1037"/>
<protein>
    <recommendedName>
        <fullName evidence="1">DUF362 domain-containing protein</fullName>
    </recommendedName>
</protein>
<dbReference type="RefSeq" id="WP_012106582.1">
    <property type="nucleotide sequence ID" value="NC_009712.1"/>
</dbReference>